<keyword evidence="3" id="KW-0808">Transferase</keyword>
<keyword evidence="5" id="KW-0663">Pyridoxal phosphate</keyword>
<dbReference type="AlphaFoldDB" id="A0A160P518"/>
<evidence type="ECO:0000313" key="11">
    <source>
        <dbReference type="Proteomes" id="UP000217676"/>
    </source>
</evidence>
<keyword evidence="4" id="KW-0479">Metal-binding</keyword>
<protein>
    <submittedName>
        <fullName evidence="10">Cysteine desulfurase</fullName>
    </submittedName>
</protein>
<organism evidence="10 11">
    <name type="scientific">Streptomyces laurentii</name>
    <dbReference type="NCBI Taxonomy" id="39478"/>
    <lineage>
        <taxon>Bacteria</taxon>
        <taxon>Bacillati</taxon>
        <taxon>Actinomycetota</taxon>
        <taxon>Actinomycetes</taxon>
        <taxon>Kitasatosporales</taxon>
        <taxon>Streptomycetaceae</taxon>
        <taxon>Streptomyces</taxon>
    </lineage>
</organism>
<dbReference type="RefSeq" id="WP_359884531.1">
    <property type="nucleotide sequence ID" value="NZ_JBEYHT010000075.1"/>
</dbReference>
<dbReference type="Gene3D" id="1.10.260.50">
    <property type="match status" value="1"/>
</dbReference>
<dbReference type="Gene3D" id="3.90.1150.10">
    <property type="entry name" value="Aspartate Aminotransferase, domain 1"/>
    <property type="match status" value="1"/>
</dbReference>
<dbReference type="GO" id="GO:0046872">
    <property type="term" value="F:metal ion binding"/>
    <property type="evidence" value="ECO:0007669"/>
    <property type="project" value="UniProtKB-KW"/>
</dbReference>
<evidence type="ECO:0000256" key="8">
    <source>
        <dbReference type="ARBA" id="ARBA00050776"/>
    </source>
</evidence>
<dbReference type="InterPro" id="IPR016454">
    <property type="entry name" value="Cysteine_dSase"/>
</dbReference>
<dbReference type="GO" id="GO:0051536">
    <property type="term" value="F:iron-sulfur cluster binding"/>
    <property type="evidence" value="ECO:0007669"/>
    <property type="project" value="UniProtKB-KW"/>
</dbReference>
<keyword evidence="7" id="KW-0411">Iron-sulfur</keyword>
<comment type="catalytic activity">
    <reaction evidence="8">
        <text>(sulfur carrier)-H + L-cysteine = (sulfur carrier)-SH + L-alanine</text>
        <dbReference type="Rhea" id="RHEA:43892"/>
        <dbReference type="Rhea" id="RHEA-COMP:14737"/>
        <dbReference type="Rhea" id="RHEA-COMP:14739"/>
        <dbReference type="ChEBI" id="CHEBI:29917"/>
        <dbReference type="ChEBI" id="CHEBI:35235"/>
        <dbReference type="ChEBI" id="CHEBI:57972"/>
        <dbReference type="ChEBI" id="CHEBI:64428"/>
        <dbReference type="EC" id="2.8.1.7"/>
    </reaction>
</comment>
<evidence type="ECO:0000256" key="5">
    <source>
        <dbReference type="ARBA" id="ARBA00022898"/>
    </source>
</evidence>
<comment type="similarity">
    <text evidence="2">Belongs to the class-V pyridoxal-phosphate-dependent aminotransferase family. NifS/IscS subfamily.</text>
</comment>
<dbReference type="Gene3D" id="3.40.640.10">
    <property type="entry name" value="Type I PLP-dependent aspartate aminotransferase-like (Major domain)"/>
    <property type="match status" value="1"/>
</dbReference>
<name>A0A160P518_STRLU</name>
<evidence type="ECO:0000256" key="6">
    <source>
        <dbReference type="ARBA" id="ARBA00023004"/>
    </source>
</evidence>
<evidence type="ECO:0000256" key="7">
    <source>
        <dbReference type="ARBA" id="ARBA00023014"/>
    </source>
</evidence>
<dbReference type="FunFam" id="3.40.640.10:FF:000084">
    <property type="entry name" value="IscS-like cysteine desulfurase"/>
    <property type="match status" value="1"/>
</dbReference>
<dbReference type="PANTHER" id="PTHR11601:SF34">
    <property type="entry name" value="CYSTEINE DESULFURASE"/>
    <property type="match status" value="1"/>
</dbReference>
<dbReference type="InterPro" id="IPR015424">
    <property type="entry name" value="PyrdxlP-dep_Trfase"/>
</dbReference>
<dbReference type="GO" id="GO:0031071">
    <property type="term" value="F:cysteine desulfurase activity"/>
    <property type="evidence" value="ECO:0007669"/>
    <property type="project" value="UniProtKB-EC"/>
</dbReference>
<gene>
    <name evidence="10" type="ORF">SLA_5373</name>
</gene>
<keyword evidence="11" id="KW-1185">Reference proteome</keyword>
<dbReference type="Pfam" id="PF00266">
    <property type="entry name" value="Aminotran_5"/>
    <property type="match status" value="1"/>
</dbReference>
<comment type="cofactor">
    <cofactor evidence="1">
        <name>pyridoxal 5'-phosphate</name>
        <dbReference type="ChEBI" id="CHEBI:597326"/>
    </cofactor>
</comment>
<evidence type="ECO:0000256" key="2">
    <source>
        <dbReference type="ARBA" id="ARBA00006490"/>
    </source>
</evidence>
<dbReference type="InterPro" id="IPR015422">
    <property type="entry name" value="PyrdxlP-dep_Trfase_small"/>
</dbReference>
<proteinExistence type="inferred from homology"/>
<sequence>MAYLDHAATTPMLPEAIEAMTAQLALTGNASSLHAAGRRARRTVEEARETLAGALGARPSEVVLTSGGTEADNLAVKGLFWSRRAADPRRTRVLSSPVEHHAVLDAVDWLATHEGATVEYLPVDPYGRVHPEALREAIARDPDSVALATVMWANNEIGTVMPIRELADVAAEFGVPLHADAVQAVGQVPVDFAASGLAAMTVTGHKIGGPYGIGALLLGREYTPVPVLHGGGQERHVRSGTLDVPAVAAFAVAARLAEEGREEFVRTVGALRDELITVVRTAVPDAILGGDPVDRLPANAHFTFPGCEGDSLLLLLDAAGIECSTGSACTAGIAQPSHVLLATGADPDLARGTLRFSLGHTSTQEDVAAVAQAIGPAVERARAAGLS</sequence>
<dbReference type="EMBL" id="AP017424">
    <property type="protein sequence ID" value="BAU86254.1"/>
    <property type="molecule type" value="Genomic_DNA"/>
</dbReference>
<evidence type="ECO:0000256" key="4">
    <source>
        <dbReference type="ARBA" id="ARBA00022723"/>
    </source>
</evidence>
<dbReference type="InterPro" id="IPR015421">
    <property type="entry name" value="PyrdxlP-dep_Trfase_major"/>
</dbReference>
<dbReference type="PIRSF" id="PIRSF005572">
    <property type="entry name" value="NifS"/>
    <property type="match status" value="1"/>
</dbReference>
<evidence type="ECO:0000259" key="9">
    <source>
        <dbReference type="Pfam" id="PF00266"/>
    </source>
</evidence>
<dbReference type="Proteomes" id="UP000217676">
    <property type="component" value="Chromosome"/>
</dbReference>
<accession>A0A160P518</accession>
<dbReference type="KEGG" id="slau:SLA_5373"/>
<evidence type="ECO:0000256" key="1">
    <source>
        <dbReference type="ARBA" id="ARBA00001933"/>
    </source>
</evidence>
<reference evidence="10 11" key="1">
    <citation type="journal article" date="2016" name="Genome Announc.">
        <title>Complete Genome Sequence of Thiostrepton-Producing Streptomyces laurentii ATCC 31255.</title>
        <authorList>
            <person name="Doi K."/>
            <person name="Fujino Y."/>
            <person name="Nagayoshi Y."/>
            <person name="Ohshima T."/>
            <person name="Ogata S."/>
        </authorList>
    </citation>
    <scope>NUCLEOTIDE SEQUENCE [LARGE SCALE GENOMIC DNA]</scope>
    <source>
        <strain evidence="10 11">ATCC 31255</strain>
    </source>
</reference>
<evidence type="ECO:0000313" key="10">
    <source>
        <dbReference type="EMBL" id="BAU86254.1"/>
    </source>
</evidence>
<keyword evidence="6" id="KW-0408">Iron</keyword>
<feature type="domain" description="Aminotransferase class V" evidence="9">
    <location>
        <begin position="3"/>
        <end position="369"/>
    </location>
</feature>
<dbReference type="SUPFAM" id="SSF53383">
    <property type="entry name" value="PLP-dependent transferases"/>
    <property type="match status" value="1"/>
</dbReference>
<dbReference type="PANTHER" id="PTHR11601">
    <property type="entry name" value="CYSTEINE DESULFURYLASE FAMILY MEMBER"/>
    <property type="match status" value="1"/>
</dbReference>
<dbReference type="InterPro" id="IPR000192">
    <property type="entry name" value="Aminotrans_V_dom"/>
</dbReference>
<evidence type="ECO:0000256" key="3">
    <source>
        <dbReference type="ARBA" id="ARBA00022679"/>
    </source>
</evidence>